<dbReference type="Proteomes" id="UP000030418">
    <property type="component" value="Unassembled WGS sequence"/>
</dbReference>
<dbReference type="AlphaFoldDB" id="A0A0A2XQ86"/>
<dbReference type="GO" id="GO:0005886">
    <property type="term" value="C:plasma membrane"/>
    <property type="evidence" value="ECO:0007669"/>
    <property type="project" value="TreeGrafter"/>
</dbReference>
<evidence type="ECO:0000256" key="1">
    <source>
        <dbReference type="SAM" id="Phobius"/>
    </source>
</evidence>
<reference evidence="2 3" key="1">
    <citation type="submission" date="2014-08" db="EMBL/GenBank/DDBJ databases">
        <title>Chaperone-usher fimbriae in a diverse selection of Gallibacterium genomes.</title>
        <authorList>
            <person name="Kudirkiene E."/>
            <person name="Bager R.J."/>
            <person name="Johnson T.J."/>
            <person name="Bojesen A.M."/>
        </authorList>
    </citation>
    <scope>NUCLEOTIDE SEQUENCE [LARGE SCALE GENOMIC DNA]</scope>
    <source>
        <strain evidence="2 3">CCM5976</strain>
    </source>
</reference>
<keyword evidence="3" id="KW-1185">Reference proteome</keyword>
<dbReference type="Pfam" id="PF05656">
    <property type="entry name" value="DUF805"/>
    <property type="match status" value="1"/>
</dbReference>
<dbReference type="InterPro" id="IPR008523">
    <property type="entry name" value="DUF805"/>
</dbReference>
<evidence type="ECO:0000313" key="3">
    <source>
        <dbReference type="Proteomes" id="UP000030418"/>
    </source>
</evidence>
<dbReference type="PANTHER" id="PTHR34980">
    <property type="entry name" value="INNER MEMBRANE PROTEIN-RELATED-RELATED"/>
    <property type="match status" value="1"/>
</dbReference>
<keyword evidence="1" id="KW-0812">Transmembrane</keyword>
<dbReference type="RefSeq" id="WP_039134843.1">
    <property type="nucleotide sequence ID" value="NZ_JPXY01000018.1"/>
</dbReference>
<name>A0A0A2XQ86_9PAST</name>
<keyword evidence="1" id="KW-0472">Membrane</keyword>
<organism evidence="2 3">
    <name type="scientific">Gallibacterium genomosp. 2</name>
    <dbReference type="NCBI Taxonomy" id="155517"/>
    <lineage>
        <taxon>Bacteria</taxon>
        <taxon>Pseudomonadati</taxon>
        <taxon>Pseudomonadota</taxon>
        <taxon>Gammaproteobacteria</taxon>
        <taxon>Pasteurellales</taxon>
        <taxon>Pasteurellaceae</taxon>
        <taxon>Gallibacterium</taxon>
    </lineage>
</organism>
<feature type="transmembrane region" description="Helical" evidence="1">
    <location>
        <begin position="49"/>
        <end position="68"/>
    </location>
</feature>
<gene>
    <name evidence="2" type="ORF">P375_04590</name>
</gene>
<proteinExistence type="predicted"/>
<sequence>MYFTQAFFTFNGRLNRQGFWIGSGICAAFLLLVANLLPVSLLFQQQSGAIFALLPLLLITYCWLAIIVKRLHDRGRSAKALAILLAPIGCFLIAPYSQDFMKLLLGQLFPIFIFAMLLMEWGVFVGQAQANRYGEQGETIRFKKG</sequence>
<dbReference type="EMBL" id="JPXY01000018">
    <property type="protein sequence ID" value="KGQ32835.1"/>
    <property type="molecule type" value="Genomic_DNA"/>
</dbReference>
<comment type="caution">
    <text evidence="2">The sequence shown here is derived from an EMBL/GenBank/DDBJ whole genome shotgun (WGS) entry which is preliminary data.</text>
</comment>
<protein>
    <recommendedName>
        <fullName evidence="4">DUF805 domain-containing protein</fullName>
    </recommendedName>
</protein>
<feature type="transmembrane region" description="Helical" evidence="1">
    <location>
        <begin position="80"/>
        <end position="97"/>
    </location>
</feature>
<dbReference type="PANTHER" id="PTHR34980:SF1">
    <property type="entry name" value="INNER MEMBRANE PROTEIN"/>
    <property type="match status" value="1"/>
</dbReference>
<evidence type="ECO:0000313" key="2">
    <source>
        <dbReference type="EMBL" id="KGQ32835.1"/>
    </source>
</evidence>
<accession>A0A0A2XQ86</accession>
<evidence type="ECO:0008006" key="4">
    <source>
        <dbReference type="Google" id="ProtNLM"/>
    </source>
</evidence>
<feature type="transmembrane region" description="Helical" evidence="1">
    <location>
        <begin position="103"/>
        <end position="124"/>
    </location>
</feature>
<keyword evidence="1" id="KW-1133">Transmembrane helix</keyword>
<feature type="transmembrane region" description="Helical" evidence="1">
    <location>
        <begin position="20"/>
        <end position="43"/>
    </location>
</feature>